<evidence type="ECO:0000313" key="3">
    <source>
        <dbReference type="Proteomes" id="UP000186922"/>
    </source>
</evidence>
<keyword evidence="1" id="KW-0732">Signal</keyword>
<dbReference type="Proteomes" id="UP000186922">
    <property type="component" value="Unassembled WGS sequence"/>
</dbReference>
<reference evidence="2 3" key="1">
    <citation type="journal article" date="2016" name="Nat. Commun.">
        <title>Extremotolerant tardigrade genome and improved radiotolerance of human cultured cells by tardigrade-unique protein.</title>
        <authorList>
            <person name="Hashimoto T."/>
            <person name="Horikawa D.D."/>
            <person name="Saito Y."/>
            <person name="Kuwahara H."/>
            <person name="Kozuka-Hata H."/>
            <person name="Shin-I T."/>
            <person name="Minakuchi Y."/>
            <person name="Ohishi K."/>
            <person name="Motoyama A."/>
            <person name="Aizu T."/>
            <person name="Enomoto A."/>
            <person name="Kondo K."/>
            <person name="Tanaka S."/>
            <person name="Hara Y."/>
            <person name="Koshikawa S."/>
            <person name="Sagara H."/>
            <person name="Miura T."/>
            <person name="Yokobori S."/>
            <person name="Miyagawa K."/>
            <person name="Suzuki Y."/>
            <person name="Kubo T."/>
            <person name="Oyama M."/>
            <person name="Kohara Y."/>
            <person name="Fujiyama A."/>
            <person name="Arakawa K."/>
            <person name="Katayama T."/>
            <person name="Toyoda A."/>
            <person name="Kunieda T."/>
        </authorList>
    </citation>
    <scope>NUCLEOTIDE SEQUENCE [LARGE SCALE GENOMIC DNA]</scope>
    <source>
        <strain evidence="2 3">YOKOZUNA-1</strain>
    </source>
</reference>
<accession>A0A1D1UYQ3</accession>
<comment type="caution">
    <text evidence="2">The sequence shown here is derived from an EMBL/GenBank/DDBJ whole genome shotgun (WGS) entry which is preliminary data.</text>
</comment>
<evidence type="ECO:0000256" key="1">
    <source>
        <dbReference type="SAM" id="SignalP"/>
    </source>
</evidence>
<proteinExistence type="predicted"/>
<feature type="chain" id="PRO_5008897807" description="Secreted protein" evidence="1">
    <location>
        <begin position="18"/>
        <end position="82"/>
    </location>
</feature>
<protein>
    <recommendedName>
        <fullName evidence="4">Secreted protein</fullName>
    </recommendedName>
</protein>
<sequence>MLLTKLFLASLVVPAEGFSAIEASCSLMPALSLFSSLSPLYILQLYCSSCEAHVCSRVEEAETTFYTGAVLHRRYGCVRMKI</sequence>
<dbReference type="AlphaFoldDB" id="A0A1D1UYQ3"/>
<keyword evidence="3" id="KW-1185">Reference proteome</keyword>
<evidence type="ECO:0008006" key="4">
    <source>
        <dbReference type="Google" id="ProtNLM"/>
    </source>
</evidence>
<dbReference type="EMBL" id="BDGG01000003">
    <property type="protein sequence ID" value="GAU94744.1"/>
    <property type="molecule type" value="Genomic_DNA"/>
</dbReference>
<name>A0A1D1UYQ3_RAMVA</name>
<gene>
    <name evidence="2" type="primary">RvY_06467-1</name>
    <name evidence="2" type="synonym">RvY_06467.1</name>
    <name evidence="2" type="ORF">RvY_06467</name>
</gene>
<evidence type="ECO:0000313" key="2">
    <source>
        <dbReference type="EMBL" id="GAU94744.1"/>
    </source>
</evidence>
<organism evidence="2 3">
    <name type="scientific">Ramazzottius varieornatus</name>
    <name type="common">Water bear</name>
    <name type="synonym">Tardigrade</name>
    <dbReference type="NCBI Taxonomy" id="947166"/>
    <lineage>
        <taxon>Eukaryota</taxon>
        <taxon>Metazoa</taxon>
        <taxon>Ecdysozoa</taxon>
        <taxon>Tardigrada</taxon>
        <taxon>Eutardigrada</taxon>
        <taxon>Parachela</taxon>
        <taxon>Hypsibioidea</taxon>
        <taxon>Ramazzottiidae</taxon>
        <taxon>Ramazzottius</taxon>
    </lineage>
</organism>
<feature type="signal peptide" evidence="1">
    <location>
        <begin position="1"/>
        <end position="17"/>
    </location>
</feature>